<dbReference type="OrthoDB" id="3305525at2759"/>
<reference evidence="1 2" key="1">
    <citation type="submission" date="2019-02" db="EMBL/GenBank/DDBJ databases">
        <title>Genome sequencing of the rare red list fungi Hericium alpestre (H. flagellum).</title>
        <authorList>
            <person name="Buettner E."/>
            <person name="Kellner H."/>
        </authorList>
    </citation>
    <scope>NUCLEOTIDE SEQUENCE [LARGE SCALE GENOMIC DNA]</scope>
    <source>
        <strain evidence="1 2">DSM 108284</strain>
    </source>
</reference>
<sequence length="167" mass="18463">MSSIDLDKTILPLTTDSPANRVLKPLSMYADVSELLRPPAPGCPHATDEELATVPPMKKLPLALVPTAHSLPPMFELGFPITLEQVVDICAQWNPNRPLSTFGEDGRISGIVESRIHIALSERCQYPVQLATVLNHPGENFITLGDNYDSEGIRRKLRPDNIREFLA</sequence>
<dbReference type="EMBL" id="SFCI01001997">
    <property type="protein sequence ID" value="TFY74585.1"/>
    <property type="molecule type" value="Genomic_DNA"/>
</dbReference>
<gene>
    <name evidence="1" type="ORF">EWM64_g9426</name>
</gene>
<dbReference type="AlphaFoldDB" id="A0A4Y9ZJ23"/>
<evidence type="ECO:0000313" key="1">
    <source>
        <dbReference type="EMBL" id="TFY74585.1"/>
    </source>
</evidence>
<proteinExistence type="predicted"/>
<comment type="caution">
    <text evidence="1">The sequence shown here is derived from an EMBL/GenBank/DDBJ whole genome shotgun (WGS) entry which is preliminary data.</text>
</comment>
<keyword evidence="2" id="KW-1185">Reference proteome</keyword>
<protein>
    <submittedName>
        <fullName evidence="1">Uncharacterized protein</fullName>
    </submittedName>
</protein>
<accession>A0A4Y9ZJ23</accession>
<organism evidence="1 2">
    <name type="scientific">Hericium alpestre</name>
    <dbReference type="NCBI Taxonomy" id="135208"/>
    <lineage>
        <taxon>Eukaryota</taxon>
        <taxon>Fungi</taxon>
        <taxon>Dikarya</taxon>
        <taxon>Basidiomycota</taxon>
        <taxon>Agaricomycotina</taxon>
        <taxon>Agaricomycetes</taxon>
        <taxon>Russulales</taxon>
        <taxon>Hericiaceae</taxon>
        <taxon>Hericium</taxon>
    </lineage>
</organism>
<name>A0A4Y9ZJ23_9AGAM</name>
<evidence type="ECO:0000313" key="2">
    <source>
        <dbReference type="Proteomes" id="UP000298061"/>
    </source>
</evidence>
<dbReference type="Proteomes" id="UP000298061">
    <property type="component" value="Unassembled WGS sequence"/>
</dbReference>